<dbReference type="EMBL" id="JABWDY010004655">
    <property type="protein sequence ID" value="KAF5205017.1"/>
    <property type="molecule type" value="Genomic_DNA"/>
</dbReference>
<dbReference type="Proteomes" id="UP000554482">
    <property type="component" value="Unassembled WGS sequence"/>
</dbReference>
<dbReference type="GO" id="GO:0016616">
    <property type="term" value="F:oxidoreductase activity, acting on the CH-OH group of donors, NAD or NADP as acceptor"/>
    <property type="evidence" value="ECO:0007669"/>
    <property type="project" value="InterPro"/>
</dbReference>
<dbReference type="SUPFAM" id="SSF48179">
    <property type="entry name" value="6-phosphogluconate dehydrogenase C-terminal domain-like"/>
    <property type="match status" value="1"/>
</dbReference>
<organism evidence="3 4">
    <name type="scientific">Thalictrum thalictroides</name>
    <name type="common">Rue-anemone</name>
    <name type="synonym">Anemone thalictroides</name>
    <dbReference type="NCBI Taxonomy" id="46969"/>
    <lineage>
        <taxon>Eukaryota</taxon>
        <taxon>Viridiplantae</taxon>
        <taxon>Streptophyta</taxon>
        <taxon>Embryophyta</taxon>
        <taxon>Tracheophyta</taxon>
        <taxon>Spermatophyta</taxon>
        <taxon>Magnoliopsida</taxon>
        <taxon>Ranunculales</taxon>
        <taxon>Ranunculaceae</taxon>
        <taxon>Thalictroideae</taxon>
        <taxon>Thalictrum</taxon>
    </lineage>
</organism>
<dbReference type="AlphaFoldDB" id="A0A7J6X7I7"/>
<evidence type="ECO:0000256" key="1">
    <source>
        <dbReference type="SAM" id="Phobius"/>
    </source>
</evidence>
<reference evidence="3 4" key="1">
    <citation type="submission" date="2020-06" db="EMBL/GenBank/DDBJ databases">
        <title>Transcriptomic and genomic resources for Thalictrum thalictroides and T. hernandezii: Facilitating candidate gene discovery in an emerging model plant lineage.</title>
        <authorList>
            <person name="Arias T."/>
            <person name="Riano-Pachon D.M."/>
            <person name="Di Stilio V.S."/>
        </authorList>
    </citation>
    <scope>NUCLEOTIDE SEQUENCE [LARGE SCALE GENOMIC DNA]</scope>
    <source>
        <strain evidence="4">cv. WT478/WT964</strain>
        <tissue evidence="3">Leaves</tissue>
    </source>
</reference>
<keyword evidence="1" id="KW-0472">Membrane</keyword>
<feature type="domain" description="3-hydroxyacyl-CoA dehydrogenase C-terminal" evidence="2">
    <location>
        <begin position="10"/>
        <end position="81"/>
    </location>
</feature>
<dbReference type="Pfam" id="PF00725">
    <property type="entry name" value="3HCDH"/>
    <property type="match status" value="1"/>
</dbReference>
<keyword evidence="1" id="KW-0812">Transmembrane</keyword>
<dbReference type="InterPro" id="IPR013328">
    <property type="entry name" value="6PGD_dom2"/>
</dbReference>
<dbReference type="OrthoDB" id="5958943at2759"/>
<evidence type="ECO:0000313" key="4">
    <source>
        <dbReference type="Proteomes" id="UP000554482"/>
    </source>
</evidence>
<comment type="caution">
    <text evidence="3">The sequence shown here is derived from an EMBL/GenBank/DDBJ whole genome shotgun (WGS) entry which is preliminary data.</text>
</comment>
<dbReference type="GO" id="GO:0006631">
    <property type="term" value="P:fatty acid metabolic process"/>
    <property type="evidence" value="ECO:0007669"/>
    <property type="project" value="InterPro"/>
</dbReference>
<dbReference type="Gene3D" id="1.10.1040.10">
    <property type="entry name" value="N-(1-d-carboxylethyl)-l-norvaline Dehydrogenase, domain 2"/>
    <property type="match status" value="1"/>
</dbReference>
<name>A0A7J6X7I7_THATH</name>
<dbReference type="PANTHER" id="PTHR48075">
    <property type="entry name" value="3-HYDROXYACYL-COA DEHYDROGENASE FAMILY PROTEIN"/>
    <property type="match status" value="1"/>
</dbReference>
<protein>
    <submittedName>
        <fullName evidence="3">3-hydroxybutyryl-CoA dehydrogenase</fullName>
    </submittedName>
</protein>
<proteinExistence type="predicted"/>
<evidence type="ECO:0000259" key="2">
    <source>
        <dbReference type="Pfam" id="PF00725"/>
    </source>
</evidence>
<dbReference type="PANTHER" id="PTHR48075:SF5">
    <property type="entry name" value="3-HYDROXYBUTYRYL-COA DEHYDROGENASE"/>
    <property type="match status" value="1"/>
</dbReference>
<feature type="non-terminal residue" evidence="3">
    <location>
        <position position="97"/>
    </location>
</feature>
<keyword evidence="4" id="KW-1185">Reference proteome</keyword>
<keyword evidence="1" id="KW-1133">Transmembrane helix</keyword>
<sequence length="97" mass="10578">MVICSQDYLGFIVNQILMPMINVALFTIYTGVATKEDIDSGMKVGTNHPKDPLELADFIGLDACLSIRNVFHASLGDSGRALFLCNMLIMLVALDVN</sequence>
<dbReference type="InterPro" id="IPR008927">
    <property type="entry name" value="6-PGluconate_DH-like_C_sf"/>
</dbReference>
<dbReference type="InterPro" id="IPR006108">
    <property type="entry name" value="3HC_DH_C"/>
</dbReference>
<gene>
    <name evidence="3" type="ORF">FRX31_005396</name>
</gene>
<accession>A0A7J6X7I7</accession>
<evidence type="ECO:0000313" key="3">
    <source>
        <dbReference type="EMBL" id="KAF5205017.1"/>
    </source>
</evidence>
<feature type="transmembrane region" description="Helical" evidence="1">
    <location>
        <begin position="12"/>
        <end position="33"/>
    </location>
</feature>